<dbReference type="AlphaFoldDB" id="A0AAD6Z238"/>
<name>A0AAD6Z238_9AGAR</name>
<dbReference type="Proteomes" id="UP001218218">
    <property type="component" value="Unassembled WGS sequence"/>
</dbReference>
<evidence type="ECO:0000313" key="1">
    <source>
        <dbReference type="EMBL" id="KAJ7303146.1"/>
    </source>
</evidence>
<evidence type="ECO:0000313" key="2">
    <source>
        <dbReference type="Proteomes" id="UP001218218"/>
    </source>
</evidence>
<gene>
    <name evidence="1" type="ORF">DFH08DRAFT_826002</name>
</gene>
<proteinExistence type="predicted"/>
<protein>
    <submittedName>
        <fullName evidence="1">Uncharacterized protein</fullName>
    </submittedName>
</protein>
<sequence>MFEAADWCWPTYRYPSAAELLQIEQKGVMRKQWNGVGEREKLSAQRKVWRMRKSAVRTDQLTSFESLKAERSSGIEENKASIQREKIFQSKIKSLQDNMNFDTHRSDLREQINILCREIEEEKDARRAWRLRQTEIDLELERIRKGPLAGVRISGRRPTGRPLEDETAIGIPLYRCSGDAANFSPDTVSERLLKFQFHFMTRPATMDGASVAPNFGLFTVPAVDNDSTSKSQTDHSNLFSSTYPTYNTRIFDTSLHAPEFPGDSNILLDGFSPGADDDDFGNLPALPMPSSPFRHESPTISAEIRVPKKKRPRAPKVEALIIEGSRPRTRLRRALGE</sequence>
<keyword evidence="2" id="KW-1185">Reference proteome</keyword>
<accession>A0AAD6Z238</accession>
<dbReference type="EMBL" id="JARIHO010000107">
    <property type="protein sequence ID" value="KAJ7303146.1"/>
    <property type="molecule type" value="Genomic_DNA"/>
</dbReference>
<organism evidence="1 2">
    <name type="scientific">Mycena albidolilacea</name>
    <dbReference type="NCBI Taxonomy" id="1033008"/>
    <lineage>
        <taxon>Eukaryota</taxon>
        <taxon>Fungi</taxon>
        <taxon>Dikarya</taxon>
        <taxon>Basidiomycota</taxon>
        <taxon>Agaricomycotina</taxon>
        <taxon>Agaricomycetes</taxon>
        <taxon>Agaricomycetidae</taxon>
        <taxon>Agaricales</taxon>
        <taxon>Marasmiineae</taxon>
        <taxon>Mycenaceae</taxon>
        <taxon>Mycena</taxon>
    </lineage>
</organism>
<comment type="caution">
    <text evidence="1">The sequence shown here is derived from an EMBL/GenBank/DDBJ whole genome shotgun (WGS) entry which is preliminary data.</text>
</comment>
<reference evidence="1" key="1">
    <citation type="submission" date="2023-03" db="EMBL/GenBank/DDBJ databases">
        <title>Massive genome expansion in bonnet fungi (Mycena s.s.) driven by repeated elements and novel gene families across ecological guilds.</title>
        <authorList>
            <consortium name="Lawrence Berkeley National Laboratory"/>
            <person name="Harder C.B."/>
            <person name="Miyauchi S."/>
            <person name="Viragh M."/>
            <person name="Kuo A."/>
            <person name="Thoen E."/>
            <person name="Andreopoulos B."/>
            <person name="Lu D."/>
            <person name="Skrede I."/>
            <person name="Drula E."/>
            <person name="Henrissat B."/>
            <person name="Morin E."/>
            <person name="Kohler A."/>
            <person name="Barry K."/>
            <person name="LaButti K."/>
            <person name="Morin E."/>
            <person name="Salamov A."/>
            <person name="Lipzen A."/>
            <person name="Mereny Z."/>
            <person name="Hegedus B."/>
            <person name="Baldrian P."/>
            <person name="Stursova M."/>
            <person name="Weitz H."/>
            <person name="Taylor A."/>
            <person name="Grigoriev I.V."/>
            <person name="Nagy L.G."/>
            <person name="Martin F."/>
            <person name="Kauserud H."/>
        </authorList>
    </citation>
    <scope>NUCLEOTIDE SEQUENCE</scope>
    <source>
        <strain evidence="1">CBHHK002</strain>
    </source>
</reference>